<feature type="domain" description="RING-type" evidence="6">
    <location>
        <begin position="55"/>
        <end position="96"/>
    </location>
</feature>
<dbReference type="Gene3D" id="3.80.10.10">
    <property type="entry name" value="Ribonuclease Inhibitor"/>
    <property type="match status" value="1"/>
</dbReference>
<evidence type="ECO:0000313" key="8">
    <source>
        <dbReference type="RefSeq" id="XP_034232603.1"/>
    </source>
</evidence>
<keyword evidence="1" id="KW-0479">Metal-binding</keyword>
<name>A0A6P8XZL4_THRPL</name>
<proteinExistence type="predicted"/>
<keyword evidence="7" id="KW-1185">Reference proteome</keyword>
<evidence type="ECO:0000256" key="1">
    <source>
        <dbReference type="ARBA" id="ARBA00022723"/>
    </source>
</evidence>
<evidence type="ECO:0000259" key="6">
    <source>
        <dbReference type="PROSITE" id="PS50089"/>
    </source>
</evidence>
<dbReference type="SUPFAM" id="SSF57850">
    <property type="entry name" value="RING/U-box"/>
    <property type="match status" value="1"/>
</dbReference>
<dbReference type="PROSITE" id="PS00518">
    <property type="entry name" value="ZF_RING_1"/>
    <property type="match status" value="1"/>
</dbReference>
<organism evidence="8">
    <name type="scientific">Thrips palmi</name>
    <name type="common">Melon thrips</name>
    <dbReference type="NCBI Taxonomy" id="161013"/>
    <lineage>
        <taxon>Eukaryota</taxon>
        <taxon>Metazoa</taxon>
        <taxon>Ecdysozoa</taxon>
        <taxon>Arthropoda</taxon>
        <taxon>Hexapoda</taxon>
        <taxon>Insecta</taxon>
        <taxon>Pterygota</taxon>
        <taxon>Neoptera</taxon>
        <taxon>Paraneoptera</taxon>
        <taxon>Thysanoptera</taxon>
        <taxon>Terebrantia</taxon>
        <taxon>Thripoidea</taxon>
        <taxon>Thripidae</taxon>
        <taxon>Thrips</taxon>
    </lineage>
</organism>
<dbReference type="InterPro" id="IPR017907">
    <property type="entry name" value="Znf_RING_CS"/>
</dbReference>
<evidence type="ECO:0000256" key="2">
    <source>
        <dbReference type="ARBA" id="ARBA00022771"/>
    </source>
</evidence>
<gene>
    <name evidence="8" type="primary">LOC117640311</name>
</gene>
<dbReference type="Gene3D" id="3.30.40.10">
    <property type="entry name" value="Zinc/RING finger domain, C3HC4 (zinc finger)"/>
    <property type="match status" value="1"/>
</dbReference>
<dbReference type="AlphaFoldDB" id="A0A6P8XZL4"/>
<keyword evidence="2 4" id="KW-0863">Zinc-finger</keyword>
<reference evidence="8" key="1">
    <citation type="submission" date="2025-08" db="UniProtKB">
        <authorList>
            <consortium name="RefSeq"/>
        </authorList>
    </citation>
    <scope>IDENTIFICATION</scope>
    <source>
        <tissue evidence="8">Total insect</tissue>
    </source>
</reference>
<keyword evidence="3" id="KW-0862">Zinc</keyword>
<dbReference type="InterPro" id="IPR032675">
    <property type="entry name" value="LRR_dom_sf"/>
</dbReference>
<evidence type="ECO:0000256" key="3">
    <source>
        <dbReference type="ARBA" id="ARBA00022833"/>
    </source>
</evidence>
<dbReference type="RefSeq" id="XP_034232603.1">
    <property type="nucleotide sequence ID" value="XM_034376712.1"/>
</dbReference>
<dbReference type="SMART" id="SM00184">
    <property type="entry name" value="RING"/>
    <property type="match status" value="1"/>
</dbReference>
<dbReference type="GeneID" id="117640311"/>
<dbReference type="GO" id="GO:0008270">
    <property type="term" value="F:zinc ion binding"/>
    <property type="evidence" value="ECO:0007669"/>
    <property type="project" value="UniProtKB-KW"/>
</dbReference>
<dbReference type="Proteomes" id="UP000515158">
    <property type="component" value="Unplaced"/>
</dbReference>
<sequence length="520" mass="58647">MRTLAFVNQGDLKCVEVHGLACSSDLGPNFLSRCLSLKSKFSVHRVHVFFAVMECLLCSKPYDLAERRPKTLPCGHCFCLECLQQPDVRSSCPRDKKIFLAVPAQLPDCYPVVQLIIKWGRFRCRQCDLRPSEACPSAAHKICARCGEALEAQVAPWRSEDWAQLQAATGTLEMTLRAKDSQWRAKVPLGESRPDLEPLLREMLFQLHADGLINKVSTGSEEAAASGPAPLPRASPGIAMNLDHIQPNYDSESDDEDTPKEKEMTQQMKTALERARRNPVRKLLRLHCYSHLGWSLQILQAVAPHLEELDAMEAEREHLEVVRNMPSLRKLRLMTGDLWEEAPPLPPQLEDLDIYRGSLDHTLSIRRMPRLRRLTLSYSRMKSFPPLPPHHCGLEYLNIRGRGCSEDKDSIIMSLIRAHGATLQELHISTTSQKLTKPLATGEFFEDLGPKLGQCGLRSLKFLVLSRDPPLRFRDEGEPKGHSVPSCKQQVKEITEALKGGSPTLKTRIICSICDKHWLK</sequence>
<dbReference type="InParanoid" id="A0A6P8XZL4"/>
<dbReference type="KEGG" id="tpal:117640311"/>
<feature type="region of interest" description="Disordered" evidence="5">
    <location>
        <begin position="218"/>
        <end position="262"/>
    </location>
</feature>
<evidence type="ECO:0000256" key="5">
    <source>
        <dbReference type="SAM" id="MobiDB-lite"/>
    </source>
</evidence>
<dbReference type="OrthoDB" id="252722at2759"/>
<dbReference type="SUPFAM" id="SSF52058">
    <property type="entry name" value="L domain-like"/>
    <property type="match status" value="1"/>
</dbReference>
<dbReference type="InterPro" id="IPR001841">
    <property type="entry name" value="Znf_RING"/>
</dbReference>
<evidence type="ECO:0000313" key="7">
    <source>
        <dbReference type="Proteomes" id="UP000515158"/>
    </source>
</evidence>
<dbReference type="PROSITE" id="PS50089">
    <property type="entry name" value="ZF_RING_2"/>
    <property type="match status" value="1"/>
</dbReference>
<dbReference type="InterPro" id="IPR013083">
    <property type="entry name" value="Znf_RING/FYVE/PHD"/>
</dbReference>
<evidence type="ECO:0000256" key="4">
    <source>
        <dbReference type="PROSITE-ProRule" id="PRU00175"/>
    </source>
</evidence>
<accession>A0A6P8XZL4</accession>
<protein>
    <submittedName>
        <fullName evidence="8">Uncharacterized protein LOC117640311 isoform X1</fullName>
    </submittedName>
</protein>